<reference evidence="14" key="1">
    <citation type="submission" date="2023-02" db="EMBL/GenBank/DDBJ databases">
        <title>Identification and recombinant expression of a fungal hydrolase from Papiliotrema laurentii that hydrolyzes apple cutin and clears colloidal polyester polyurethane.</title>
        <authorList>
            <consortium name="DOE Joint Genome Institute"/>
            <person name="Roman V.A."/>
            <person name="Bojanowski C."/>
            <person name="Crable B.R."/>
            <person name="Wagner D.N."/>
            <person name="Hung C.S."/>
            <person name="Nadeau L.J."/>
            <person name="Schratz L."/>
            <person name="Haridas S."/>
            <person name="Pangilinan J."/>
            <person name="Lipzen A."/>
            <person name="Na H."/>
            <person name="Yan M."/>
            <person name="Ng V."/>
            <person name="Grigoriev I.V."/>
            <person name="Spatafora J.W."/>
            <person name="Barlow D."/>
            <person name="Biffinger J."/>
            <person name="Kelley-Loughnane N."/>
            <person name="Varaljay V.A."/>
            <person name="Crookes-Goodson W.J."/>
        </authorList>
    </citation>
    <scope>NUCLEOTIDE SEQUENCE</scope>
    <source>
        <strain evidence="14">5307AH</strain>
    </source>
</reference>
<evidence type="ECO:0000313" key="14">
    <source>
        <dbReference type="EMBL" id="KAK1922627.1"/>
    </source>
</evidence>
<dbReference type="EMBL" id="JAODAN010000008">
    <property type="protein sequence ID" value="KAK1922627.1"/>
    <property type="molecule type" value="Genomic_DNA"/>
</dbReference>
<keyword evidence="8" id="KW-0539">Nucleus</keyword>
<dbReference type="InterPro" id="IPR032430">
    <property type="entry name" value="Blm10_mid"/>
</dbReference>
<dbReference type="InterPro" id="IPR011989">
    <property type="entry name" value="ARM-like"/>
</dbReference>
<evidence type="ECO:0000256" key="6">
    <source>
        <dbReference type="ARBA" id="ARBA00022763"/>
    </source>
</evidence>
<feature type="domain" description="Proteasome activator complex subunit 4-like HEAT repeat-like" evidence="13">
    <location>
        <begin position="1544"/>
        <end position="1749"/>
    </location>
</feature>
<evidence type="ECO:0000256" key="8">
    <source>
        <dbReference type="ARBA" id="ARBA00023242"/>
    </source>
</evidence>
<dbReference type="GO" id="GO:0070628">
    <property type="term" value="F:proteasome binding"/>
    <property type="evidence" value="ECO:0007669"/>
    <property type="project" value="InterPro"/>
</dbReference>
<evidence type="ECO:0000259" key="12">
    <source>
        <dbReference type="Pfam" id="PF16507"/>
    </source>
</evidence>
<name>A0AAD9CW51_PAPLA</name>
<dbReference type="GO" id="GO:0005829">
    <property type="term" value="C:cytosol"/>
    <property type="evidence" value="ECO:0007669"/>
    <property type="project" value="TreeGrafter"/>
</dbReference>
<evidence type="ECO:0000256" key="9">
    <source>
        <dbReference type="SAM" id="Coils"/>
    </source>
</evidence>
<evidence type="ECO:0000259" key="13">
    <source>
        <dbReference type="Pfam" id="PF23096"/>
    </source>
</evidence>
<sequence length="2124" mass="239167">MTPSSLVSAVPTCSTSPGKVCRAKASQAYPYTPVTKPSYGILSGAAAGEFEEDIYEDEEYEEEYELEEEIAKAEDQLESEDEELGDIMTETWPSAVPHRLGPSAQSAPSSSKYNVSPDDPRLSCLGLPLSLPYEVETLAEMDERLDVIACKLVECVKAREWGLGFRMWDSALSIWTTMGYPMKKDIKIKLIFLYYEILFVPGLSSSFVEDAGNQFIGLISDRSLNIYDFRVPWKPLYEALYQELFPHPNRLSRFSVNLAPMYLNVAEAAQRFFHPGDVDEMLETILPKFEPSMDQILATQTFLVHFLPISHCQKWLPLVFQLWYGFNSGLWDDQASDLMGQLAIAHVDPGRSDPKLVAKIPREQFNTPEQEKNNPNHVRILRGHQSRLLDVAGDVVEDEDGVNYWSNPERLPEEPRLADPSWPGIRKDIGIFTEQEFEFLMSKCLRSLNVPVGGNLASSNAMSVTMADGRTSKKVLDAKKPIDRVQSLAETIIFCMAEDAPLAMPTSGTDTPTVTPVPPAIARLQNGSAMKKSGSTDSLAAAGKKSEEDRKYLAGSKALDHLSRLLTSCETFFHPSNSGHWTAFLTVFLSHLASNFVERWKAEEEPTCKTPVAWRLTQEIKREFVLVLRPLALTAMFNKDMESTTPAISALKKMALLEPDLIMPAIMERAVPSLQGLEETQRTPAVTYAIAALAQPLTGRQVWRLGGVYISDIFQLLLPGIDLNDPGKTGLSCMAISNMVDFIRLGDISEVEDGKDVTPGARALRQAPRPTVADDPHDPAQHELEDLSPEEIDERIRFSTSIFRDWVPDFLGRVLLLFSNLPEEGGKSGRAGGKTEQMTLQSVLHTCGGVFAALDERLYDDVLEQVYEYITTTCRANAVDAVGELVRNLASSNASKVFAKLFPVCRHRILSELKSGASSLRTQTTSIPLASDAGLHWWQSILYGMLIPGRVSLSSDQYRSQYVDLLKTMITSTYSERGWAWTGKIIEKSVSCLTSIYFTEMRMLNPDDFESEDFKRNHTLWWGKLYRAAEIKPQWRVPTETDISMAFDLFHLADEATTRLTELVDNRSVGDNVWSNEFCRAINVVDKVLRGSYNLIAEIESRKTGGKVADSHLPAELLKLPQPYKSGLLLTKDDDPRYEHILSIRRRMGEALHRAASAMRNAGESDNSVESVRLLVSTIGTLLTAYGIRSKQFSNAQNAYSGIMASKKMYEGQRKHHRSIFMAAASVHHQNRLTTLAYYRVRSDLDDKLIANMLDFTLSPFTRIRRASQNTLETIAKVYRGTWILCFPTLFDALQPGSDPDRMKGALYVLRYNHVGISRIARDWRQLLQLAECLLGAHHENKASVQALVSKATEELIQHIQEPTSFDLEVGLAKVDEAANHLAEGLGPKPDPDVVKRTHQGLTDRIAQQDLEWDRFVDKVIEIAENPTLNWRYSLWASKLLYSVMRRDRPIDVRLAKFFAGNVQNAHPRIRDYGILGSTRQLYHIALRSLCEGSEEKLFLQEPNDRLMEVIDIANPSPDFTDKYLAAFREPLPEDETQAVLQDKLQSGWLVWGKTLEVSRMTGWDEIAWEADPLSKDGMKVFEEAIATDGWWQQVADHWAQEDTRTYPSATHIDLVLSLTQLFGIRVFESIKPIIEAYLSEMESTKVYDRHKMRALWELLAGLLRGSEEWPGRDRATFWAWLTPRLPELFSNIRHDTTKCWDISIEYVLNDHDPRRFKPLVDFCISTALNADFNGGSAFDLARRVQLVRSVIRCFQWRFNAWADEFVDLYFKSIACPYAEVRGLMASVINAIDQLKFHPSYPSAGALTSEILDDSGAEKDIMHIKTGLFTPQLEAIVASLPEWKEQRPHGPKAPLSQHDTSALTVLNWLLVELSDVHAVSAFPYIIPILPAIFELRDLNDNIDLQRVAGRLLAMITSITPSLDLIDPLMFSLISILQNSASWRTKMHSMPVLSLVYFRNLSLLSETCKAKCLDVVASCLRDPNQEVREMAAQTLSGFLRCSQRAMVVVLKDRFTREIRSIVLPKRRDGPGQINPEYQAKLVELHGAILGVTALVEAFPYTVPKFIPKLLADVLAPRVSDPAPISTTIRACVASFKRTHEKYQDKFTEDELSAMNYAQAGNSYYA</sequence>
<accession>A0AAD9CW51</accession>
<dbReference type="GO" id="GO:0006281">
    <property type="term" value="P:DNA repair"/>
    <property type="evidence" value="ECO:0007669"/>
    <property type="project" value="UniProtKB-KW"/>
</dbReference>
<dbReference type="InterPro" id="IPR021843">
    <property type="entry name" value="PSME4_C"/>
</dbReference>
<keyword evidence="7" id="KW-0234">DNA repair</keyword>
<feature type="region of interest" description="Disordered" evidence="10">
    <location>
        <begin position="98"/>
        <end position="117"/>
    </location>
</feature>
<dbReference type="GO" id="GO:0016607">
    <property type="term" value="C:nuclear speck"/>
    <property type="evidence" value="ECO:0007669"/>
    <property type="project" value="UniProtKB-SubCell"/>
</dbReference>
<comment type="similarity">
    <text evidence="3">Belongs to the BLM10 family.</text>
</comment>
<keyword evidence="5" id="KW-0677">Repeat</keyword>
<dbReference type="SUPFAM" id="SSF48371">
    <property type="entry name" value="ARM repeat"/>
    <property type="match status" value="2"/>
</dbReference>
<dbReference type="Proteomes" id="UP001182556">
    <property type="component" value="Unassembled WGS sequence"/>
</dbReference>
<dbReference type="InterPro" id="IPR000357">
    <property type="entry name" value="HEAT"/>
</dbReference>
<dbReference type="Pfam" id="PF16507">
    <property type="entry name" value="HEAT_PSME4_mid"/>
    <property type="match status" value="1"/>
</dbReference>
<dbReference type="GO" id="GO:0010499">
    <property type="term" value="P:proteasomal ubiquitin-independent protein catabolic process"/>
    <property type="evidence" value="ECO:0007669"/>
    <property type="project" value="TreeGrafter"/>
</dbReference>
<evidence type="ECO:0000259" key="11">
    <source>
        <dbReference type="Pfam" id="PF11919"/>
    </source>
</evidence>
<dbReference type="Pfam" id="PF11919">
    <property type="entry name" value="PSME4_C"/>
    <property type="match status" value="1"/>
</dbReference>
<evidence type="ECO:0000256" key="3">
    <source>
        <dbReference type="ARBA" id="ARBA00005739"/>
    </source>
</evidence>
<comment type="caution">
    <text evidence="14">The sequence shown here is derived from an EMBL/GenBank/DDBJ whole genome shotgun (WGS) entry which is preliminary data.</text>
</comment>
<keyword evidence="6" id="KW-0227">DNA damage</keyword>
<evidence type="ECO:0000256" key="5">
    <source>
        <dbReference type="ARBA" id="ARBA00022737"/>
    </source>
</evidence>
<organism evidence="14 15">
    <name type="scientific">Papiliotrema laurentii</name>
    <name type="common">Cryptococcus laurentii</name>
    <dbReference type="NCBI Taxonomy" id="5418"/>
    <lineage>
        <taxon>Eukaryota</taxon>
        <taxon>Fungi</taxon>
        <taxon>Dikarya</taxon>
        <taxon>Basidiomycota</taxon>
        <taxon>Agaricomycotina</taxon>
        <taxon>Tremellomycetes</taxon>
        <taxon>Tremellales</taxon>
        <taxon>Rhynchogastremaceae</taxon>
        <taxon>Papiliotrema</taxon>
    </lineage>
</organism>
<evidence type="ECO:0000256" key="4">
    <source>
        <dbReference type="ARBA" id="ARBA00022490"/>
    </source>
</evidence>
<evidence type="ECO:0000313" key="15">
    <source>
        <dbReference type="Proteomes" id="UP001182556"/>
    </source>
</evidence>
<dbReference type="PANTHER" id="PTHR32170">
    <property type="entry name" value="PROTEASOME ACTIVATOR COMPLEX SUBUNIT 4"/>
    <property type="match status" value="1"/>
</dbReference>
<feature type="compositionally biased region" description="Polar residues" evidence="10">
    <location>
        <begin position="103"/>
        <end position="114"/>
    </location>
</feature>
<dbReference type="InterPro" id="IPR016024">
    <property type="entry name" value="ARM-type_fold"/>
</dbReference>
<evidence type="ECO:0000256" key="7">
    <source>
        <dbReference type="ARBA" id="ARBA00023204"/>
    </source>
</evidence>
<proteinExistence type="inferred from homology"/>
<dbReference type="Pfam" id="PF23096">
    <property type="entry name" value="HEAT_PSME4"/>
    <property type="match status" value="1"/>
</dbReference>
<gene>
    <name evidence="14" type="ORF">DB88DRAFT_495755</name>
</gene>
<protein>
    <submittedName>
        <fullName evidence="14">Membrane protein</fullName>
    </submittedName>
</protein>
<keyword evidence="15" id="KW-1185">Reference proteome</keyword>
<dbReference type="PANTHER" id="PTHR32170:SF3">
    <property type="entry name" value="PROTEASOME ACTIVATOR COMPLEX SUBUNIT 4"/>
    <property type="match status" value="1"/>
</dbReference>
<keyword evidence="9" id="KW-0175">Coiled coil</keyword>
<feature type="domain" description="Proteasome activator complex subunit 4 C-terminal" evidence="11">
    <location>
        <begin position="2041"/>
        <end position="2124"/>
    </location>
</feature>
<dbReference type="Gene3D" id="1.25.10.10">
    <property type="entry name" value="Leucine-rich Repeat Variant"/>
    <property type="match status" value="1"/>
</dbReference>
<feature type="coiled-coil region" evidence="9">
    <location>
        <begin position="56"/>
        <end position="90"/>
    </location>
</feature>
<feature type="domain" description="Proteasome activator Blm10 middle HEAT repeats region" evidence="12">
    <location>
        <begin position="562"/>
        <end position="1095"/>
    </location>
</feature>
<evidence type="ECO:0000256" key="2">
    <source>
        <dbReference type="ARBA" id="ARBA00004496"/>
    </source>
</evidence>
<dbReference type="InterPro" id="IPR035309">
    <property type="entry name" value="PSME4"/>
</dbReference>
<keyword evidence="4" id="KW-0963">Cytoplasm</keyword>
<dbReference type="Pfam" id="PF02985">
    <property type="entry name" value="HEAT"/>
    <property type="match status" value="1"/>
</dbReference>
<comment type="subcellular location">
    <subcellularLocation>
        <location evidence="2">Cytoplasm</location>
    </subcellularLocation>
    <subcellularLocation>
        <location evidence="1">Nucleus speckle</location>
    </subcellularLocation>
</comment>
<dbReference type="InterPro" id="IPR055455">
    <property type="entry name" value="HEAT_PSME4"/>
</dbReference>
<dbReference type="GO" id="GO:0016504">
    <property type="term" value="F:peptidase activator activity"/>
    <property type="evidence" value="ECO:0007669"/>
    <property type="project" value="InterPro"/>
</dbReference>
<evidence type="ECO:0000256" key="1">
    <source>
        <dbReference type="ARBA" id="ARBA00004324"/>
    </source>
</evidence>
<evidence type="ECO:0000256" key="10">
    <source>
        <dbReference type="SAM" id="MobiDB-lite"/>
    </source>
</evidence>